<evidence type="ECO:0000259" key="2">
    <source>
        <dbReference type="Pfam" id="PF04892"/>
    </source>
</evidence>
<evidence type="ECO:0000313" key="4">
    <source>
        <dbReference type="Proteomes" id="UP000618579"/>
    </source>
</evidence>
<dbReference type="InterPro" id="IPR006976">
    <property type="entry name" value="VanZ-like"/>
</dbReference>
<organism evidence="3 4">
    <name type="scientific">Paenibacillus planticolens</name>
    <dbReference type="NCBI Taxonomy" id="2654976"/>
    <lineage>
        <taxon>Bacteria</taxon>
        <taxon>Bacillati</taxon>
        <taxon>Bacillota</taxon>
        <taxon>Bacilli</taxon>
        <taxon>Bacillales</taxon>
        <taxon>Paenibacillaceae</taxon>
        <taxon>Paenibacillus</taxon>
    </lineage>
</organism>
<keyword evidence="1" id="KW-1133">Transmembrane helix</keyword>
<feature type="domain" description="VanZ-like" evidence="2">
    <location>
        <begin position="14"/>
        <end position="143"/>
    </location>
</feature>
<sequence length="158" mass="18550">MRKKLVRLLVWLCFIGYTSCLLYWMFLGFGRRSLLAFDHFDYDYNVVPFRTIGMYIWNSDSLPIRTRVINLLGNIVVFMPFGVLLPLLFGKARRYRAFLLVFCCPLVVLEVLQMLLRVGSMDVDDVILNTMGASLAYGLYVVFERRYGSDRIEMKYRV</sequence>
<name>A0ABX1ZV84_9BACL</name>
<feature type="transmembrane region" description="Helical" evidence="1">
    <location>
        <begin position="68"/>
        <end position="90"/>
    </location>
</feature>
<dbReference type="PANTHER" id="PTHR36834:SF1">
    <property type="entry name" value="INTEGRAL MEMBRANE PROTEIN"/>
    <property type="match status" value="1"/>
</dbReference>
<dbReference type="Pfam" id="PF04892">
    <property type="entry name" value="VanZ"/>
    <property type="match status" value="1"/>
</dbReference>
<comment type="caution">
    <text evidence="3">The sequence shown here is derived from an EMBL/GenBank/DDBJ whole genome shotgun (WGS) entry which is preliminary data.</text>
</comment>
<reference evidence="3 4" key="1">
    <citation type="submission" date="2019-10" db="EMBL/GenBank/DDBJ databases">
        <title>Description of Paenibacillus pedi sp. nov.</title>
        <authorList>
            <person name="Carlier A."/>
            <person name="Qi S."/>
        </authorList>
    </citation>
    <scope>NUCLEOTIDE SEQUENCE [LARGE SCALE GENOMIC DNA]</scope>
    <source>
        <strain evidence="3 4">LMG 31457</strain>
    </source>
</reference>
<feature type="transmembrane region" description="Helical" evidence="1">
    <location>
        <begin position="5"/>
        <end position="26"/>
    </location>
</feature>
<dbReference type="InterPro" id="IPR053150">
    <property type="entry name" value="Teicoplanin_resist-assoc"/>
</dbReference>
<dbReference type="PANTHER" id="PTHR36834">
    <property type="entry name" value="MEMBRANE PROTEIN-RELATED"/>
    <property type="match status" value="1"/>
</dbReference>
<proteinExistence type="predicted"/>
<feature type="transmembrane region" description="Helical" evidence="1">
    <location>
        <begin position="126"/>
        <end position="143"/>
    </location>
</feature>
<gene>
    <name evidence="3" type="ORF">GC097_21340</name>
</gene>
<keyword evidence="4" id="KW-1185">Reference proteome</keyword>
<evidence type="ECO:0000256" key="1">
    <source>
        <dbReference type="SAM" id="Phobius"/>
    </source>
</evidence>
<dbReference type="EMBL" id="WHNZ01000045">
    <property type="protein sequence ID" value="NOV02550.1"/>
    <property type="molecule type" value="Genomic_DNA"/>
</dbReference>
<evidence type="ECO:0000313" key="3">
    <source>
        <dbReference type="EMBL" id="NOV02550.1"/>
    </source>
</evidence>
<feature type="transmembrane region" description="Helical" evidence="1">
    <location>
        <begin position="97"/>
        <end position="120"/>
    </location>
</feature>
<dbReference type="Proteomes" id="UP000618579">
    <property type="component" value="Unassembled WGS sequence"/>
</dbReference>
<protein>
    <submittedName>
        <fullName evidence="3">VanZ family protein</fullName>
    </submittedName>
</protein>
<accession>A0ABX1ZV84</accession>
<keyword evidence="1" id="KW-0472">Membrane</keyword>
<keyword evidence="1" id="KW-0812">Transmembrane</keyword>